<dbReference type="Pfam" id="PF07727">
    <property type="entry name" value="RVT_2"/>
    <property type="match status" value="2"/>
</dbReference>
<proteinExistence type="predicted"/>
<keyword evidence="2" id="KW-0675">Receptor</keyword>
<accession>A0AAV3NIE4</accession>
<feature type="domain" description="Reverse transcriptase Ty1/copia-type" evidence="1">
    <location>
        <begin position="104"/>
        <end position="171"/>
    </location>
</feature>
<dbReference type="PANTHER" id="PTHR11439">
    <property type="entry name" value="GAG-POL-RELATED RETROTRANSPOSON"/>
    <property type="match status" value="1"/>
</dbReference>
<evidence type="ECO:0000259" key="1">
    <source>
        <dbReference type="Pfam" id="PF07727"/>
    </source>
</evidence>
<organism evidence="2 3">
    <name type="scientific">Lithospermum erythrorhizon</name>
    <name type="common">Purple gromwell</name>
    <name type="synonym">Lithospermum officinale var. erythrorhizon</name>
    <dbReference type="NCBI Taxonomy" id="34254"/>
    <lineage>
        <taxon>Eukaryota</taxon>
        <taxon>Viridiplantae</taxon>
        <taxon>Streptophyta</taxon>
        <taxon>Embryophyta</taxon>
        <taxon>Tracheophyta</taxon>
        <taxon>Spermatophyta</taxon>
        <taxon>Magnoliopsida</taxon>
        <taxon>eudicotyledons</taxon>
        <taxon>Gunneridae</taxon>
        <taxon>Pentapetalae</taxon>
        <taxon>asterids</taxon>
        <taxon>lamiids</taxon>
        <taxon>Boraginales</taxon>
        <taxon>Boraginaceae</taxon>
        <taxon>Boraginoideae</taxon>
        <taxon>Lithospermeae</taxon>
        <taxon>Lithospermum</taxon>
    </lineage>
</organism>
<dbReference type="SUPFAM" id="SSF56672">
    <property type="entry name" value="DNA/RNA polymerases"/>
    <property type="match status" value="1"/>
</dbReference>
<feature type="domain" description="Reverse transcriptase Ty1/copia-type" evidence="1">
    <location>
        <begin position="11"/>
        <end position="98"/>
    </location>
</feature>
<keyword evidence="2" id="KW-0812">Transmembrane</keyword>
<evidence type="ECO:0000313" key="2">
    <source>
        <dbReference type="EMBL" id="GAA0138919.1"/>
    </source>
</evidence>
<dbReference type="Proteomes" id="UP001454036">
    <property type="component" value="Unassembled WGS sequence"/>
</dbReference>
<gene>
    <name evidence="2" type="ORF">LIER_00570</name>
</gene>
<name>A0AAV3NIE4_LITER</name>
<dbReference type="AlphaFoldDB" id="A0AAV3NIE4"/>
<keyword evidence="2" id="KW-0472">Membrane</keyword>
<reference evidence="2 3" key="1">
    <citation type="submission" date="2024-01" db="EMBL/GenBank/DDBJ databases">
        <title>The complete chloroplast genome sequence of Lithospermum erythrorhizon: insights into the phylogenetic relationship among Boraginaceae species and the maternal lineages of purple gromwells.</title>
        <authorList>
            <person name="Okada T."/>
            <person name="Watanabe K."/>
        </authorList>
    </citation>
    <scope>NUCLEOTIDE SEQUENCE [LARGE SCALE GENOMIC DNA]</scope>
</reference>
<sequence length="231" mass="26702">MARNRRLQMGVHSEYNENGKVDRYKARLVAKGFTQTYGIDFNETFAPVAKLNTVIIILSLAANLEWELHQLDIKNVFLNGELEEEVYMIQPPTFRIRTRNQLGDGVAEIRDMKRLLAKEFEVKNLDMLKYFLRMEIARNKQGISVSQSKYTLDLLKETGMLGYKASSTPVEPDNKDRMLQGEPVDRTMYPKLVGKLIYLSHTRLDIAFAVSLVSQYMHNPRQGHLDDVLEF</sequence>
<comment type="caution">
    <text evidence="2">The sequence shown here is derived from an EMBL/GenBank/DDBJ whole genome shotgun (WGS) entry which is preliminary data.</text>
</comment>
<dbReference type="PANTHER" id="PTHR11439:SF440">
    <property type="entry name" value="INTEGRASE CATALYTIC DOMAIN-CONTAINING PROTEIN"/>
    <property type="match status" value="1"/>
</dbReference>
<evidence type="ECO:0000313" key="3">
    <source>
        <dbReference type="Proteomes" id="UP001454036"/>
    </source>
</evidence>
<dbReference type="InterPro" id="IPR043502">
    <property type="entry name" value="DNA/RNA_pol_sf"/>
</dbReference>
<keyword evidence="3" id="KW-1185">Reference proteome</keyword>
<protein>
    <submittedName>
        <fullName evidence="2">Transmembrane signal receptor</fullName>
    </submittedName>
</protein>
<dbReference type="EMBL" id="BAABME010000044">
    <property type="protein sequence ID" value="GAA0138919.1"/>
    <property type="molecule type" value="Genomic_DNA"/>
</dbReference>
<dbReference type="InterPro" id="IPR013103">
    <property type="entry name" value="RVT_2"/>
</dbReference>